<dbReference type="SUPFAM" id="SSF56601">
    <property type="entry name" value="beta-lactamase/transpeptidase-like"/>
    <property type="match status" value="1"/>
</dbReference>
<reference evidence="2" key="2">
    <citation type="submission" date="2021-01" db="EMBL/GenBank/DDBJ databases">
        <authorList>
            <person name="Kang M."/>
        </authorList>
    </citation>
    <scope>NUCLEOTIDE SEQUENCE</scope>
    <source>
        <strain evidence="2">KACC 17527</strain>
    </source>
</reference>
<accession>A0A934U247</accession>
<dbReference type="Proteomes" id="UP000630528">
    <property type="component" value="Unassembled WGS sequence"/>
</dbReference>
<reference evidence="2" key="1">
    <citation type="journal article" date="2012" name="J. Microbiol. Biotechnol.">
        <title>Ramlibacter ginsenosidimutans sp. nov., with ginsenoside-converting activity.</title>
        <authorList>
            <person name="Wang L."/>
            <person name="An D.S."/>
            <person name="Kim S.G."/>
            <person name="Jin F.X."/>
            <person name="Kim S.C."/>
            <person name="Lee S.T."/>
            <person name="Im W.T."/>
        </authorList>
    </citation>
    <scope>NUCLEOTIDE SEQUENCE</scope>
    <source>
        <strain evidence="2">KACC 17527</strain>
    </source>
</reference>
<dbReference type="RefSeq" id="WP_201178074.1">
    <property type="nucleotide sequence ID" value="NZ_JAEPWM010000021.1"/>
</dbReference>
<comment type="caution">
    <text evidence="2">The sequence shown here is derived from an EMBL/GenBank/DDBJ whole genome shotgun (WGS) entry which is preliminary data.</text>
</comment>
<dbReference type="PANTHER" id="PTHR43283:SF3">
    <property type="entry name" value="BETA-LACTAMASE FAMILY PROTEIN (AFU_ORTHOLOGUE AFUA_5G07500)"/>
    <property type="match status" value="1"/>
</dbReference>
<protein>
    <submittedName>
        <fullName evidence="2">Beta-lactamase family protein</fullName>
    </submittedName>
</protein>
<dbReference type="AlphaFoldDB" id="A0A934U247"/>
<evidence type="ECO:0000259" key="1">
    <source>
        <dbReference type="Pfam" id="PF00144"/>
    </source>
</evidence>
<dbReference type="Gene3D" id="3.40.710.10">
    <property type="entry name" value="DD-peptidase/beta-lactamase superfamily"/>
    <property type="match status" value="1"/>
</dbReference>
<evidence type="ECO:0000313" key="2">
    <source>
        <dbReference type="EMBL" id="MBK6009457.1"/>
    </source>
</evidence>
<dbReference type="InterPro" id="IPR050789">
    <property type="entry name" value="Diverse_Enzym_Activities"/>
</dbReference>
<dbReference type="PANTHER" id="PTHR43283">
    <property type="entry name" value="BETA-LACTAMASE-RELATED"/>
    <property type="match status" value="1"/>
</dbReference>
<dbReference type="EMBL" id="JAEPWM010000021">
    <property type="protein sequence ID" value="MBK6009457.1"/>
    <property type="molecule type" value="Genomic_DNA"/>
</dbReference>
<gene>
    <name evidence="2" type="ORF">JJB11_25445</name>
</gene>
<organism evidence="2 3">
    <name type="scientific">Ramlibacter ginsenosidimutans</name>
    <dbReference type="NCBI Taxonomy" id="502333"/>
    <lineage>
        <taxon>Bacteria</taxon>
        <taxon>Pseudomonadati</taxon>
        <taxon>Pseudomonadota</taxon>
        <taxon>Betaproteobacteria</taxon>
        <taxon>Burkholderiales</taxon>
        <taxon>Comamonadaceae</taxon>
        <taxon>Ramlibacter</taxon>
    </lineage>
</organism>
<dbReference type="InterPro" id="IPR012338">
    <property type="entry name" value="Beta-lactam/transpept-like"/>
</dbReference>
<dbReference type="InterPro" id="IPR001466">
    <property type="entry name" value="Beta-lactam-related"/>
</dbReference>
<feature type="domain" description="Beta-lactamase-related" evidence="1">
    <location>
        <begin position="6"/>
        <end position="365"/>
    </location>
</feature>
<dbReference type="Pfam" id="PF00144">
    <property type="entry name" value="Beta-lactamase"/>
    <property type="match status" value="1"/>
</dbReference>
<evidence type="ECO:0000313" key="3">
    <source>
        <dbReference type="Proteomes" id="UP000630528"/>
    </source>
</evidence>
<sequence>MDFPAVDAALQAVLAGEQLAGVSYQVFRAREVLGRKCLGWADREAAIPLREDHLFRAFSNTKLVTSCAALQLHEQGRFGLDDPVGEYIPALKNLRVLRPGASSIDDTVPAREPVRVRHLLTHTAGFTYGFTQPDAPIAKAYNQARVLHPTRDLAQMMEALGGLPLLFEPGTDWNYSVATDVVGRLVEVVSGQRLDDYFREHIFAPLGMRDTFFHVPPDRQERLAALYIGSIKEPLRPGLRRADHLPYEGAYLTSVPFLGGGGGLATSLADYSALVQALLHGGAPLLRPETMALVTRNQLPPGMWIQFPGQPLQVGRGHSLAAAVVMQETPGVSLVEGQVYWGGLAATKWFFSPREDLGAVLMTQRYMGSDLPFWPEFLRALRSDLGSR</sequence>
<proteinExistence type="predicted"/>
<name>A0A934U247_9BURK</name>
<keyword evidence="3" id="KW-1185">Reference proteome</keyword>